<reference evidence="1" key="2">
    <citation type="submission" date="2025-08" db="UniProtKB">
        <authorList>
            <consortium name="Ensembl"/>
        </authorList>
    </citation>
    <scope>IDENTIFICATION</scope>
    <source>
        <strain evidence="1">breed Abyssinian</strain>
    </source>
</reference>
<dbReference type="GeneTree" id="ENSGT00940000171428"/>
<sequence length="85" mass="9573">MMFGSMGDELVETFSGRNGQVGLERVVDSIELHFRRDMDPFYLCGLETSMLLLEGIMNSILLFFCGSELLREVLTLAAFSSTDRI</sequence>
<dbReference type="Ensembl" id="ENSFCTT00005086939.1">
    <property type="protein sequence ID" value="ENSFCTP00005058900.1"/>
    <property type="gene ID" value="ENSFCTG00005031249.1"/>
</dbReference>
<protein>
    <submittedName>
        <fullName evidence="1">Uncharacterized protein</fullName>
    </submittedName>
</protein>
<reference evidence="1" key="3">
    <citation type="submission" date="2025-09" db="UniProtKB">
        <authorList>
            <consortium name="Ensembl"/>
        </authorList>
    </citation>
    <scope>IDENTIFICATION</scope>
    <source>
        <strain evidence="1">breed Abyssinian</strain>
    </source>
</reference>
<dbReference type="Proteomes" id="UP000823872">
    <property type="component" value="Chromosome E2"/>
</dbReference>
<organism evidence="1 2">
    <name type="scientific">Felis catus</name>
    <name type="common">Cat</name>
    <name type="synonym">Felis silvestris catus</name>
    <dbReference type="NCBI Taxonomy" id="9685"/>
    <lineage>
        <taxon>Eukaryota</taxon>
        <taxon>Metazoa</taxon>
        <taxon>Chordata</taxon>
        <taxon>Craniata</taxon>
        <taxon>Vertebrata</taxon>
        <taxon>Euteleostomi</taxon>
        <taxon>Mammalia</taxon>
        <taxon>Eutheria</taxon>
        <taxon>Laurasiatheria</taxon>
        <taxon>Carnivora</taxon>
        <taxon>Feliformia</taxon>
        <taxon>Felidae</taxon>
        <taxon>Felinae</taxon>
        <taxon>Felis</taxon>
    </lineage>
</organism>
<accession>A0ABI8AI43</accession>
<keyword evidence="2" id="KW-1185">Reference proteome</keyword>
<evidence type="ECO:0000313" key="1">
    <source>
        <dbReference type="Ensembl" id="ENSFCTP00005058900.1"/>
    </source>
</evidence>
<reference evidence="1 2" key="1">
    <citation type="submission" date="2021-02" db="EMBL/GenBank/DDBJ databases">
        <title>Safari Cat Assemblies.</title>
        <authorList>
            <person name="Bredemeyer K.R."/>
            <person name="Murphy W.J."/>
        </authorList>
    </citation>
    <scope>NUCLEOTIDE SEQUENCE [LARGE SCALE GENOMIC DNA]</scope>
</reference>
<evidence type="ECO:0000313" key="2">
    <source>
        <dbReference type="Proteomes" id="UP000823872"/>
    </source>
</evidence>
<proteinExistence type="predicted"/>
<name>A0ABI8AI43_FELCA</name>